<dbReference type="OrthoDB" id="1908178at2759"/>
<accession>K1WYV6</accession>
<dbReference type="STRING" id="1072389.K1WYV6"/>
<dbReference type="AlphaFoldDB" id="K1WYV6"/>
<reference evidence="3 4" key="1">
    <citation type="journal article" date="2012" name="BMC Genomics">
        <title>Sequencing the genome of Marssonina brunnea reveals fungus-poplar co-evolution.</title>
        <authorList>
            <person name="Zhu S."/>
            <person name="Cao Y.-Z."/>
            <person name="Jiang C."/>
            <person name="Tan B.-Y."/>
            <person name="Wang Z."/>
            <person name="Feng S."/>
            <person name="Zhang L."/>
            <person name="Su X.-H."/>
            <person name="Brejova B."/>
            <person name="Vinar T."/>
            <person name="Xu M."/>
            <person name="Wang M.-X."/>
            <person name="Zhang S.-G."/>
            <person name="Huang M.-R."/>
            <person name="Wu R."/>
            <person name="Zhou Y."/>
        </authorList>
    </citation>
    <scope>NUCLEOTIDE SEQUENCE [LARGE SCALE GENOMIC DNA]</scope>
    <source>
        <strain evidence="3 4">MB_m1</strain>
    </source>
</reference>
<feature type="region of interest" description="Disordered" evidence="2">
    <location>
        <begin position="123"/>
        <end position="146"/>
    </location>
</feature>
<organism evidence="3 4">
    <name type="scientific">Marssonina brunnea f. sp. multigermtubi (strain MB_m1)</name>
    <name type="common">Marssonina leaf spot fungus</name>
    <dbReference type="NCBI Taxonomy" id="1072389"/>
    <lineage>
        <taxon>Eukaryota</taxon>
        <taxon>Fungi</taxon>
        <taxon>Dikarya</taxon>
        <taxon>Ascomycota</taxon>
        <taxon>Pezizomycotina</taxon>
        <taxon>Leotiomycetes</taxon>
        <taxon>Helotiales</taxon>
        <taxon>Drepanopezizaceae</taxon>
        <taxon>Drepanopeziza</taxon>
    </lineage>
</organism>
<dbReference type="HOGENOM" id="CLU_012630_1_1_1"/>
<dbReference type="InterPro" id="IPR002885">
    <property type="entry name" value="PPR_rpt"/>
</dbReference>
<feature type="repeat" description="PPR" evidence="1">
    <location>
        <begin position="275"/>
        <end position="309"/>
    </location>
</feature>
<sequence length="575" mass="66976">MVSNSLGFEAWFIKSLADAGNCHKPTKRSQPSSFFTARRPNVPLRRRQSQRFTFQRHNHTQDFEAEYDYESAETDELQRAEEEKPFEPNRTKEELLELVDQSTGRSYTDQLPLLDMPQLYQPSDGPHLTVSDKPEDEWPPPDYTWPSDPETKIKLEEIRIYMRDCWQAKKPVNQEELYRLYRALPAPRAPYLPSKLRHSMMHHLSIVEKKDENSMLRYMSVVDDMKVSGIPLNTYEWTSAISFAARYVKRSTEVEVEAALHLWREMEHVANVKATAATFNVLFDVACKAGKLVLAEMIYKEMETRGLEYDRFHHVSLIFYYGLRKSGDGVRHSYKALVEGGEIVDTVVLNAMISALIRSCEASSAEKVYERMKAWHFEREHPQLPPRDYHRRRVVNLALTHMGKISKTNLELREKFQSKSIVAPDLHTFEILITHYANTSGELEKISKLLDDMKVFGLGVHKTIFLRLLQGFATHGGIRYTKWTEARLESVWKSFLQALDDGNEDVEISQWIIAWAFQAFSNCSGRERTMQAWEEIRSRWKDPDDAELDFAMGKLRQVMEKPGRARMKEDFFLGM</sequence>
<dbReference type="NCBIfam" id="TIGR00756">
    <property type="entry name" value="PPR"/>
    <property type="match status" value="2"/>
</dbReference>
<dbReference type="GeneID" id="18763954"/>
<dbReference type="EMBL" id="JH921448">
    <property type="protein sequence ID" value="EKD13818.1"/>
    <property type="molecule type" value="Genomic_DNA"/>
</dbReference>
<evidence type="ECO:0000313" key="3">
    <source>
        <dbReference type="EMBL" id="EKD13818.1"/>
    </source>
</evidence>
<dbReference type="eggNOG" id="KOG4197">
    <property type="taxonomic scope" value="Eukaryota"/>
</dbReference>
<dbReference type="Pfam" id="PF01535">
    <property type="entry name" value="PPR"/>
    <property type="match status" value="2"/>
</dbReference>
<dbReference type="GO" id="GO:0003729">
    <property type="term" value="F:mRNA binding"/>
    <property type="evidence" value="ECO:0007669"/>
    <property type="project" value="TreeGrafter"/>
</dbReference>
<name>K1WYV6_MARBU</name>
<dbReference type="Gene3D" id="1.25.40.10">
    <property type="entry name" value="Tetratricopeptide repeat domain"/>
    <property type="match status" value="2"/>
</dbReference>
<dbReference type="PANTHER" id="PTHR47938">
    <property type="entry name" value="RESPIRATORY COMPLEX I CHAPERONE (CIA84), PUTATIVE (AFU_ORTHOLOGUE AFUA_2G06020)-RELATED"/>
    <property type="match status" value="1"/>
</dbReference>
<evidence type="ECO:0000256" key="1">
    <source>
        <dbReference type="PROSITE-ProRule" id="PRU00708"/>
    </source>
</evidence>
<dbReference type="OMA" id="EMIYKEM"/>
<evidence type="ECO:0000313" key="4">
    <source>
        <dbReference type="Proteomes" id="UP000006753"/>
    </source>
</evidence>
<feature type="region of interest" description="Disordered" evidence="2">
    <location>
        <begin position="69"/>
        <end position="92"/>
    </location>
</feature>
<dbReference type="Proteomes" id="UP000006753">
    <property type="component" value="Unassembled WGS sequence"/>
</dbReference>
<evidence type="ECO:0000256" key="2">
    <source>
        <dbReference type="SAM" id="MobiDB-lite"/>
    </source>
</evidence>
<dbReference type="RefSeq" id="XP_007295908.1">
    <property type="nucleotide sequence ID" value="XM_007295846.1"/>
</dbReference>
<dbReference type="PANTHER" id="PTHR47938:SF35">
    <property type="entry name" value="PENTATRICOPEPTIDE REPEAT-CONTAINING PROTEIN 4, MITOCHONDRIAL-RELATED"/>
    <property type="match status" value="1"/>
</dbReference>
<dbReference type="PROSITE" id="PS51375">
    <property type="entry name" value="PPR"/>
    <property type="match status" value="2"/>
</dbReference>
<keyword evidence="4" id="KW-1185">Reference proteome</keyword>
<feature type="repeat" description="PPR" evidence="1">
    <location>
        <begin position="345"/>
        <end position="379"/>
    </location>
</feature>
<gene>
    <name evidence="3" type="ORF">MBM_08019</name>
</gene>
<dbReference type="KEGG" id="mbe:MBM_08019"/>
<feature type="compositionally biased region" description="Basic and acidic residues" evidence="2">
    <location>
        <begin position="76"/>
        <end position="92"/>
    </location>
</feature>
<protein>
    <submittedName>
        <fullName evidence="3">Pentatricopeptide repeat protein</fullName>
    </submittedName>
</protein>
<proteinExistence type="predicted"/>
<dbReference type="InterPro" id="IPR011990">
    <property type="entry name" value="TPR-like_helical_dom_sf"/>
</dbReference>
<dbReference type="InParanoid" id="K1WYV6"/>